<dbReference type="RefSeq" id="WP_135326532.1">
    <property type="nucleotide sequence ID" value="NZ_SRJC01000001.1"/>
</dbReference>
<dbReference type="EMBL" id="SRJC01000001">
    <property type="protein sequence ID" value="TGB03825.1"/>
    <property type="molecule type" value="Genomic_DNA"/>
</dbReference>
<evidence type="ECO:0000259" key="1">
    <source>
        <dbReference type="Pfam" id="PF10593"/>
    </source>
</evidence>
<evidence type="ECO:0000313" key="2">
    <source>
        <dbReference type="EMBL" id="TGB03825.1"/>
    </source>
</evidence>
<reference evidence="2 3" key="1">
    <citation type="journal article" date="2003" name="Int. J. Syst. Evol. Microbiol.">
        <title>Halobacillus salinus sp. nov., isolated from a salt lake on the coast of the East Sea in Korea.</title>
        <authorList>
            <person name="Yoon J.H."/>
            <person name="Kang K.H."/>
            <person name="Park Y.H."/>
        </authorList>
    </citation>
    <scope>NUCLEOTIDE SEQUENCE [LARGE SCALE GENOMIC DNA]</scope>
    <source>
        <strain evidence="2 3">HSL-3</strain>
    </source>
</reference>
<organism evidence="2 3">
    <name type="scientific">Halobacillus salinus</name>
    <dbReference type="NCBI Taxonomy" id="192814"/>
    <lineage>
        <taxon>Bacteria</taxon>
        <taxon>Bacillati</taxon>
        <taxon>Bacillota</taxon>
        <taxon>Bacilli</taxon>
        <taxon>Bacillales</taxon>
        <taxon>Bacillaceae</taxon>
        <taxon>Halobacillus</taxon>
    </lineage>
</organism>
<comment type="caution">
    <text evidence="2">The sequence shown here is derived from an EMBL/GenBank/DDBJ whole genome shotgun (WGS) entry which is preliminary data.</text>
</comment>
<evidence type="ECO:0000313" key="3">
    <source>
        <dbReference type="Proteomes" id="UP000297982"/>
    </source>
</evidence>
<dbReference type="Proteomes" id="UP000297982">
    <property type="component" value="Unassembled WGS sequence"/>
</dbReference>
<dbReference type="InterPro" id="IPR018310">
    <property type="entry name" value="Put_endonuclease_Z1-dom"/>
</dbReference>
<protein>
    <recommendedName>
        <fullName evidence="1">Putative endonuclease Z1 domain-containing protein</fullName>
    </recommendedName>
</protein>
<feature type="domain" description="Putative endonuclease Z1" evidence="1">
    <location>
        <begin position="296"/>
        <end position="512"/>
    </location>
</feature>
<accession>A0A4Z0H3P8</accession>
<gene>
    <name evidence="2" type="ORF">E4663_02105</name>
</gene>
<proteinExistence type="predicted"/>
<dbReference type="AlphaFoldDB" id="A0A4Z0H3P8"/>
<name>A0A4Z0H3P8_9BACI</name>
<keyword evidence="3" id="KW-1185">Reference proteome</keyword>
<dbReference type="Pfam" id="PF10593">
    <property type="entry name" value="Z1"/>
    <property type="match status" value="1"/>
</dbReference>
<dbReference type="STRING" id="192814.GCA_900166575_00728"/>
<sequence length="726" mass="83870">MNINTNGRFFTSLQNKNSYDEASRTCMVNTVRKLVEQDTDIDHPGMLLGKIQSGKTRTFIGVMGLAYDHGFDAVILLTKGTNALVRQTYARLTSEFEERIDEDDLRVYDIMAMPEALRKYELSQKLAFIVKKETKNLDRIKETFFETYPDLAHRKVLFIDDEADYASVAYEHKKDQNVTHLRVLATKINELRENLTASSFLQVTATPYSLYLQPDDMTIHENKVYQPVRPAFTELVPVHDRYVGGETYFDQAENAGHFASYLYHEVSEKELDAMKKMDRRKIKMDQLLTQKSIANIRSAVMNFVVGSVIRRMQQMKTGQRPEKYAMIIHTERGKQAHAWQKELIRNMEDQLFAEAHQASALLRELTESSYADLMQSVATFEELPQPDFESVWEGVLEALKEEYLISTVVNSEKDVHDLLDKRGELQLRAPMNIFIGGQLLDRGVTIRNMIGFFYGRNPKSFQQDTVLQHSRMYGARPLEDMAVTRFYTSQRIYSVMKQIHEFDTELRRAFERGGHDQGVVFVQREENSEILPCSPNKIMLSSLTMIQPHKRMLPVGFQTGYKTHIQKTVREIDDTIKSVVKQQAKAKREAAYLVPAKAVREIFSLIHSTLEMEEGREFHLEEYESVLDYLTRENERGAYVWLVIRAKRQIQRLNGSGQFENSPDTPGRGQGELSVARRVAEDYPALILLRQEGKKEHGWRGTPFWWPVLVAQARTKPTVFANKTVK</sequence>